<evidence type="ECO:0000256" key="14">
    <source>
        <dbReference type="SAM" id="MobiDB-lite"/>
    </source>
</evidence>
<dbReference type="GO" id="GO:0005886">
    <property type="term" value="C:plasma membrane"/>
    <property type="evidence" value="ECO:0007669"/>
    <property type="project" value="UniProtKB-SubCell"/>
</dbReference>
<evidence type="ECO:0000256" key="8">
    <source>
        <dbReference type="ARBA" id="ARBA00022902"/>
    </source>
</evidence>
<dbReference type="GO" id="GO:0045499">
    <property type="term" value="F:chemorepellent activity"/>
    <property type="evidence" value="ECO:0007669"/>
    <property type="project" value="TreeGrafter"/>
</dbReference>
<dbReference type="InterPro" id="IPR015943">
    <property type="entry name" value="WD40/YVTN_repeat-like_dom_sf"/>
</dbReference>
<comment type="subcellular location">
    <subcellularLocation>
        <location evidence="1">Cell membrane</location>
        <topology evidence="1">Single-pass type I membrane protein</topology>
    </subcellularLocation>
</comment>
<dbReference type="GO" id="GO:0007411">
    <property type="term" value="P:axon guidance"/>
    <property type="evidence" value="ECO:0007669"/>
    <property type="project" value="TreeGrafter"/>
</dbReference>
<comment type="caution">
    <text evidence="13">Lacks conserved residue(s) required for the propagation of feature annotation.</text>
</comment>
<keyword evidence="18" id="KW-1185">Reference proteome</keyword>
<feature type="compositionally biased region" description="Polar residues" evidence="14">
    <location>
        <begin position="565"/>
        <end position="575"/>
    </location>
</feature>
<dbReference type="PANTHER" id="PTHR11036:SF10">
    <property type="entry name" value="SEMAPHORIN-6B"/>
    <property type="match status" value="1"/>
</dbReference>
<dbReference type="PANTHER" id="PTHR11036">
    <property type="entry name" value="SEMAPHORIN"/>
    <property type="match status" value="1"/>
</dbReference>
<proteinExistence type="inferred from homology"/>
<evidence type="ECO:0000256" key="5">
    <source>
        <dbReference type="ARBA" id="ARBA00022692"/>
    </source>
</evidence>
<evidence type="ECO:0000256" key="6">
    <source>
        <dbReference type="ARBA" id="ARBA00022729"/>
    </source>
</evidence>
<name>A0AAD3MAW2_LATJO</name>
<evidence type="ECO:0000259" key="16">
    <source>
        <dbReference type="PROSITE" id="PS51004"/>
    </source>
</evidence>
<dbReference type="SMART" id="SM00630">
    <property type="entry name" value="Sema"/>
    <property type="match status" value="1"/>
</dbReference>
<keyword evidence="6 15" id="KW-0732">Signal</keyword>
<evidence type="ECO:0000313" key="18">
    <source>
        <dbReference type="Proteomes" id="UP001279410"/>
    </source>
</evidence>
<feature type="signal peptide" evidence="15">
    <location>
        <begin position="1"/>
        <end position="21"/>
    </location>
</feature>
<keyword evidence="4" id="KW-1003">Cell membrane</keyword>
<dbReference type="Proteomes" id="UP001279410">
    <property type="component" value="Unassembled WGS sequence"/>
</dbReference>
<organism evidence="17 18">
    <name type="scientific">Lates japonicus</name>
    <name type="common">Japanese lates</name>
    <dbReference type="NCBI Taxonomy" id="270547"/>
    <lineage>
        <taxon>Eukaryota</taxon>
        <taxon>Metazoa</taxon>
        <taxon>Chordata</taxon>
        <taxon>Craniata</taxon>
        <taxon>Vertebrata</taxon>
        <taxon>Euteleostomi</taxon>
        <taxon>Actinopterygii</taxon>
        <taxon>Neopterygii</taxon>
        <taxon>Teleostei</taxon>
        <taxon>Neoteleostei</taxon>
        <taxon>Acanthomorphata</taxon>
        <taxon>Carangaria</taxon>
        <taxon>Carangaria incertae sedis</taxon>
        <taxon>Centropomidae</taxon>
        <taxon>Lates</taxon>
    </lineage>
</organism>
<dbReference type="InterPro" id="IPR001627">
    <property type="entry name" value="Semap_dom"/>
</dbReference>
<dbReference type="AlphaFoldDB" id="A0AAD3MAW2"/>
<keyword evidence="11" id="KW-1015">Disulfide bond</keyword>
<dbReference type="EMBL" id="BRZM01003569">
    <property type="protein sequence ID" value="GLD50330.1"/>
    <property type="molecule type" value="Genomic_DNA"/>
</dbReference>
<dbReference type="InterPro" id="IPR027231">
    <property type="entry name" value="Semaphorin"/>
</dbReference>
<evidence type="ECO:0000256" key="12">
    <source>
        <dbReference type="ARBA" id="ARBA00023180"/>
    </source>
</evidence>
<sequence length="792" mass="88585">MATVAPPCFFLLCWLLRAASSAFPEEPGPLNFIPTEVVRRYPVFLGRPHRTWLRQEPLHIQRVLQVNRTLYIGARDDLFRVELDIVAGDEMFYSKKRTWESNKNDIRICRMKGKHEDECRNFMKVLLSRQGGLFVCGTNAFNPLCANYTGDTLEMVGDTISGMARCPYDPKHANVARFAEGNLFTATVTDFLAIDAVIYRSLGDSPALRTVKHDSKWFREPYFVSAVEWGPHIYFFFREIAMEFNYLEKVVVSRVARVCKRDQGGSQRVLEKQWTSFLKARLNCSVPGDSHFYFNLLHSTSPIIRMHGRDIILGVFSTPANSIPGSAVCAFDMEQLAAVFDGRFKEQKSPESIWTPVPDEVIPKPRPGGCAVQGSRFNSSNSFPDDMLNFVKTHPLMDEAIPSLGQRPWIVRTMVRYQLNKIVVDTEAGPYRNRTVLFLGSSRGTILKFLIMPNQDNTVTSSNIFLEELEGFNPDKLSSKAKPQAQQIHRSLLLQETFIEEPDGLVSVNLLVVSAVSAFATGAILSGLTVCWIMSHRHRHSRSSGANGARRKSDKEQSMLGQGRSGSVMSVTRTSGGERRRSQADNPFVMPNGWPKGEMDPGLLPTPEQTPLQQKRAMRLPDTDWDQSQTFLTAVGTPCPNNSVIYLSSKFLHGGGGGGGMVRIEDPGEVVLPPHTERQRYLILATQRGEHGGSRPSGTLRNSAGEYIYPATPQDSPDRRRVVSAPTPHMDYGEPRWSHEALNYNSNNGAPYHSQRQGLIRPDMHGPRGLGELADFSHLLGKNMGERTPSGQ</sequence>
<dbReference type="FunFam" id="2.130.10.10:FF:000028">
    <property type="entry name" value="semaphorin-6A isoform X1"/>
    <property type="match status" value="1"/>
</dbReference>
<dbReference type="SUPFAM" id="SSF101912">
    <property type="entry name" value="Sema domain"/>
    <property type="match status" value="1"/>
</dbReference>
<feature type="chain" id="PRO_5042264171" evidence="15">
    <location>
        <begin position="22"/>
        <end position="792"/>
    </location>
</feature>
<dbReference type="GO" id="GO:0001755">
    <property type="term" value="P:neural crest cell migration"/>
    <property type="evidence" value="ECO:0007669"/>
    <property type="project" value="TreeGrafter"/>
</dbReference>
<evidence type="ECO:0000256" key="3">
    <source>
        <dbReference type="ARBA" id="ARBA00022473"/>
    </source>
</evidence>
<evidence type="ECO:0000313" key="17">
    <source>
        <dbReference type="EMBL" id="GLD50330.1"/>
    </source>
</evidence>
<comment type="similarity">
    <text evidence="2">Belongs to the semaphorin family.</text>
</comment>
<dbReference type="InterPro" id="IPR036352">
    <property type="entry name" value="Semap_dom_sf"/>
</dbReference>
<keyword evidence="3" id="KW-0217">Developmental protein</keyword>
<comment type="caution">
    <text evidence="17">The sequence shown here is derived from an EMBL/GenBank/DDBJ whole genome shotgun (WGS) entry which is preliminary data.</text>
</comment>
<keyword evidence="5" id="KW-0812">Transmembrane</keyword>
<feature type="domain" description="Sema" evidence="16">
    <location>
        <begin position="27"/>
        <end position="510"/>
    </location>
</feature>
<evidence type="ECO:0000256" key="2">
    <source>
        <dbReference type="ARBA" id="ARBA00009492"/>
    </source>
</evidence>
<evidence type="ECO:0000256" key="11">
    <source>
        <dbReference type="ARBA" id="ARBA00023157"/>
    </source>
</evidence>
<dbReference type="PROSITE" id="PS51004">
    <property type="entry name" value="SEMA"/>
    <property type="match status" value="1"/>
</dbReference>
<keyword evidence="10" id="KW-0472">Membrane</keyword>
<evidence type="ECO:0000256" key="9">
    <source>
        <dbReference type="ARBA" id="ARBA00022989"/>
    </source>
</evidence>
<keyword evidence="7" id="KW-0221">Differentiation</keyword>
<dbReference type="Gene3D" id="2.130.10.10">
    <property type="entry name" value="YVTN repeat-like/Quinoprotein amine dehydrogenase"/>
    <property type="match status" value="1"/>
</dbReference>
<keyword evidence="12" id="KW-0325">Glycoprotein</keyword>
<evidence type="ECO:0000256" key="10">
    <source>
        <dbReference type="ARBA" id="ARBA00023136"/>
    </source>
</evidence>
<accession>A0AAD3MAW2</accession>
<keyword evidence="8" id="KW-0524">Neurogenesis</keyword>
<keyword evidence="9" id="KW-1133">Transmembrane helix</keyword>
<gene>
    <name evidence="17" type="ORF">AKAME5_002790500</name>
</gene>
<evidence type="ECO:0000256" key="15">
    <source>
        <dbReference type="SAM" id="SignalP"/>
    </source>
</evidence>
<evidence type="ECO:0000256" key="1">
    <source>
        <dbReference type="ARBA" id="ARBA00004251"/>
    </source>
</evidence>
<dbReference type="GO" id="GO:0030215">
    <property type="term" value="F:semaphorin receptor binding"/>
    <property type="evidence" value="ECO:0007669"/>
    <property type="project" value="InterPro"/>
</dbReference>
<evidence type="ECO:0000256" key="7">
    <source>
        <dbReference type="ARBA" id="ARBA00022782"/>
    </source>
</evidence>
<evidence type="ECO:0000256" key="13">
    <source>
        <dbReference type="PROSITE-ProRule" id="PRU00352"/>
    </source>
</evidence>
<dbReference type="Pfam" id="PF01403">
    <property type="entry name" value="Sema"/>
    <property type="match status" value="1"/>
</dbReference>
<evidence type="ECO:0000256" key="4">
    <source>
        <dbReference type="ARBA" id="ARBA00022475"/>
    </source>
</evidence>
<protein>
    <submittedName>
        <fullName evidence="17">Semaphorin-6B isoform X1</fullName>
    </submittedName>
</protein>
<dbReference type="GO" id="GO:0030335">
    <property type="term" value="P:positive regulation of cell migration"/>
    <property type="evidence" value="ECO:0007669"/>
    <property type="project" value="TreeGrafter"/>
</dbReference>
<reference evidence="17" key="1">
    <citation type="submission" date="2022-08" db="EMBL/GenBank/DDBJ databases">
        <title>Genome sequencing of akame (Lates japonicus).</title>
        <authorList>
            <person name="Hashiguchi Y."/>
            <person name="Takahashi H."/>
        </authorList>
    </citation>
    <scope>NUCLEOTIDE SEQUENCE</scope>
    <source>
        <strain evidence="17">Kochi</strain>
    </source>
</reference>
<feature type="region of interest" description="Disordered" evidence="14">
    <location>
        <begin position="541"/>
        <end position="594"/>
    </location>
</feature>
<dbReference type="GO" id="GO:0071526">
    <property type="term" value="P:semaphorin-plexin signaling pathway"/>
    <property type="evidence" value="ECO:0007669"/>
    <property type="project" value="TreeGrafter"/>
</dbReference>